<evidence type="ECO:0000256" key="6">
    <source>
        <dbReference type="SAM" id="Phobius"/>
    </source>
</evidence>
<dbReference type="GO" id="GO:0016491">
    <property type="term" value="F:oxidoreductase activity"/>
    <property type="evidence" value="ECO:0007669"/>
    <property type="project" value="UniProtKB-KW"/>
</dbReference>
<proteinExistence type="inferred from homology"/>
<dbReference type="KEGG" id="tut:107360802"/>
<evidence type="ECO:0000256" key="4">
    <source>
        <dbReference type="ARBA" id="ARBA00023002"/>
    </source>
</evidence>
<keyword evidence="4" id="KW-0560">Oxidoreductase</keyword>
<dbReference type="eggNOG" id="KOG1014">
    <property type="taxonomic scope" value="Eukaryota"/>
</dbReference>
<dbReference type="Proteomes" id="UP000015104">
    <property type="component" value="Unassembled WGS sequence"/>
</dbReference>
<dbReference type="EnsemblMetazoa" id="tetur05g03140.1">
    <property type="protein sequence ID" value="tetur05g03140.1"/>
    <property type="gene ID" value="tetur05g03140"/>
</dbReference>
<dbReference type="PANTHER" id="PTHR43899:SF13">
    <property type="entry name" value="RH59310P"/>
    <property type="match status" value="1"/>
</dbReference>
<keyword evidence="6" id="KW-0812">Transmembrane</keyword>
<sequence length="317" mass="35429">MGDCYDCLGRSVWYAFLIWLIVKIIRVVYNHFLGPALGLGVKWAPGSDSWAVVTGSTDGIGLEYGKQLANKGYNVLLISRTQSKLDAVSDTIKQNCPKARKIETLAFDFTSTDYSSVEAKINSLEGSVDVLVNNVGVSYPFPEYFTKLESWKLIEDLINVNIVSVTRMTHIVLSRMEANRRGVIINIASYAGSLPLPLLTVYSATKAYVDYFSRALHLEYESKGIIIQSVLPAFVATAMSRMRPSLFVPNASKYVRSTLSTVGFENRTYGFWVHKLYGSITETVNCLSPSADFMSKMSMNNLQATRKRAYKKLQKQN</sequence>
<dbReference type="InterPro" id="IPR002347">
    <property type="entry name" value="SDR_fam"/>
</dbReference>
<dbReference type="EMBL" id="CAEY01001579">
    <property type="status" value="NOT_ANNOTATED_CDS"/>
    <property type="molecule type" value="Genomic_DNA"/>
</dbReference>
<dbReference type="InterPro" id="IPR036291">
    <property type="entry name" value="NAD(P)-bd_dom_sf"/>
</dbReference>
<evidence type="ECO:0000313" key="7">
    <source>
        <dbReference type="EnsemblMetazoa" id="tetur05g03140.1"/>
    </source>
</evidence>
<dbReference type="HOGENOM" id="CLU_010194_38_0_1"/>
<dbReference type="PANTHER" id="PTHR43899">
    <property type="entry name" value="RH59310P"/>
    <property type="match status" value="1"/>
</dbReference>
<evidence type="ECO:0000313" key="8">
    <source>
        <dbReference type="Proteomes" id="UP000015104"/>
    </source>
</evidence>
<organism evidence="7 8">
    <name type="scientific">Tetranychus urticae</name>
    <name type="common">Two-spotted spider mite</name>
    <dbReference type="NCBI Taxonomy" id="32264"/>
    <lineage>
        <taxon>Eukaryota</taxon>
        <taxon>Metazoa</taxon>
        <taxon>Ecdysozoa</taxon>
        <taxon>Arthropoda</taxon>
        <taxon>Chelicerata</taxon>
        <taxon>Arachnida</taxon>
        <taxon>Acari</taxon>
        <taxon>Acariformes</taxon>
        <taxon>Trombidiformes</taxon>
        <taxon>Prostigmata</taxon>
        <taxon>Eleutherengona</taxon>
        <taxon>Raphignathae</taxon>
        <taxon>Tetranychoidea</taxon>
        <taxon>Tetranychidae</taxon>
        <taxon>Tetranychus</taxon>
    </lineage>
</organism>
<dbReference type="Pfam" id="PF00106">
    <property type="entry name" value="adh_short"/>
    <property type="match status" value="1"/>
</dbReference>
<comment type="subcellular location">
    <subcellularLocation>
        <location evidence="1">Endoplasmic reticulum</location>
    </subcellularLocation>
</comment>
<dbReference type="InterPro" id="IPR020904">
    <property type="entry name" value="Sc_DH/Rdtase_CS"/>
</dbReference>
<keyword evidence="8" id="KW-1185">Reference proteome</keyword>
<evidence type="ECO:0000256" key="1">
    <source>
        <dbReference type="ARBA" id="ARBA00004240"/>
    </source>
</evidence>
<dbReference type="GO" id="GO:0005783">
    <property type="term" value="C:endoplasmic reticulum"/>
    <property type="evidence" value="ECO:0007669"/>
    <property type="project" value="UniProtKB-SubCell"/>
</dbReference>
<dbReference type="FunFam" id="3.40.50.720:FF:000137">
    <property type="entry name" value="Hydroxysteroid (17-beta) dehydrogenase 3"/>
    <property type="match status" value="1"/>
</dbReference>
<dbReference type="PIRSF" id="PIRSF000126">
    <property type="entry name" value="11-beta-HSD1"/>
    <property type="match status" value="1"/>
</dbReference>
<dbReference type="PROSITE" id="PS00061">
    <property type="entry name" value="ADH_SHORT"/>
    <property type="match status" value="1"/>
</dbReference>
<comment type="similarity">
    <text evidence="2 5">Belongs to the short-chain dehydrogenases/reductases (SDR) family.</text>
</comment>
<dbReference type="PRINTS" id="PR00080">
    <property type="entry name" value="SDRFAMILY"/>
</dbReference>
<evidence type="ECO:0000256" key="3">
    <source>
        <dbReference type="ARBA" id="ARBA00022857"/>
    </source>
</evidence>
<dbReference type="OrthoDB" id="5545019at2759"/>
<accession>T1K4M5</accession>
<protein>
    <submittedName>
        <fullName evidence="7">Uncharacterized protein</fullName>
    </submittedName>
</protein>
<evidence type="ECO:0000256" key="2">
    <source>
        <dbReference type="ARBA" id="ARBA00006484"/>
    </source>
</evidence>
<dbReference type="PRINTS" id="PR00081">
    <property type="entry name" value="GDHRDH"/>
</dbReference>
<dbReference type="SUPFAM" id="SSF51735">
    <property type="entry name" value="NAD(P)-binding Rossmann-fold domains"/>
    <property type="match status" value="1"/>
</dbReference>
<feature type="transmembrane region" description="Helical" evidence="6">
    <location>
        <begin position="12"/>
        <end position="29"/>
    </location>
</feature>
<keyword evidence="3" id="KW-0521">NADP</keyword>
<keyword evidence="6" id="KW-1133">Transmembrane helix</keyword>
<dbReference type="AlphaFoldDB" id="T1K4M5"/>
<evidence type="ECO:0000256" key="5">
    <source>
        <dbReference type="RuleBase" id="RU000363"/>
    </source>
</evidence>
<dbReference type="InterPro" id="IPR051019">
    <property type="entry name" value="VLCFA-Steroid_DH"/>
</dbReference>
<dbReference type="OMA" id="SGHWNHE"/>
<name>T1K4M5_TETUR</name>
<reference evidence="7" key="2">
    <citation type="submission" date="2015-06" db="UniProtKB">
        <authorList>
            <consortium name="EnsemblMetazoa"/>
        </authorList>
    </citation>
    <scope>IDENTIFICATION</scope>
</reference>
<dbReference type="CDD" id="cd05356">
    <property type="entry name" value="17beta-HSD1_like_SDR_c"/>
    <property type="match status" value="1"/>
</dbReference>
<gene>
    <name evidence="7" type="primary">107360802</name>
</gene>
<reference evidence="8" key="1">
    <citation type="submission" date="2011-08" db="EMBL/GenBank/DDBJ databases">
        <authorList>
            <person name="Rombauts S."/>
        </authorList>
    </citation>
    <scope>NUCLEOTIDE SEQUENCE</scope>
    <source>
        <strain evidence="8">London</strain>
    </source>
</reference>
<dbReference type="STRING" id="32264.T1K4M5"/>
<keyword evidence="6" id="KW-0472">Membrane</keyword>
<dbReference type="Gene3D" id="3.40.50.720">
    <property type="entry name" value="NAD(P)-binding Rossmann-like Domain"/>
    <property type="match status" value="1"/>
</dbReference>